<name>A0A1G5R9X4_PHOLU</name>
<keyword evidence="1" id="KW-1133">Transmembrane helix</keyword>
<organism evidence="2 3">
    <name type="scientific">Photorhabdus luminescens</name>
    <name type="common">Xenorhabdus luminescens</name>
    <dbReference type="NCBI Taxonomy" id="29488"/>
    <lineage>
        <taxon>Bacteria</taxon>
        <taxon>Pseudomonadati</taxon>
        <taxon>Pseudomonadota</taxon>
        <taxon>Gammaproteobacteria</taxon>
        <taxon>Enterobacterales</taxon>
        <taxon>Morganellaceae</taxon>
        <taxon>Photorhabdus</taxon>
    </lineage>
</organism>
<dbReference type="InterPro" id="IPR021207">
    <property type="entry name" value="Integr_conj_element_PFL4705"/>
</dbReference>
<gene>
    <name evidence="2" type="ORF">SAMN02982990_03526</name>
</gene>
<proteinExistence type="predicted"/>
<keyword evidence="3" id="KW-1185">Reference proteome</keyword>
<dbReference type="NCBIfam" id="TIGR03752">
    <property type="entry name" value="conj_TIGR03752"/>
    <property type="match status" value="1"/>
</dbReference>
<dbReference type="Proteomes" id="UP000183223">
    <property type="component" value="Unassembled WGS sequence"/>
</dbReference>
<dbReference type="STRING" id="29488.KS18_06220"/>
<keyword evidence="1" id="KW-0812">Transmembrane</keyword>
<evidence type="ECO:0000313" key="3">
    <source>
        <dbReference type="Proteomes" id="UP000183223"/>
    </source>
</evidence>
<dbReference type="EMBL" id="FMWJ01000020">
    <property type="protein sequence ID" value="SCZ70570.1"/>
    <property type="molecule type" value="Genomic_DNA"/>
</dbReference>
<dbReference type="GeneID" id="45657297"/>
<evidence type="ECO:0000256" key="1">
    <source>
        <dbReference type="SAM" id="Phobius"/>
    </source>
</evidence>
<dbReference type="OrthoDB" id="7061550at2"/>
<keyword evidence="1" id="KW-0472">Membrane</keyword>
<evidence type="ECO:0000313" key="2">
    <source>
        <dbReference type="EMBL" id="SCZ70570.1"/>
    </source>
</evidence>
<accession>A0A1G5R9X4</accession>
<reference evidence="3" key="1">
    <citation type="submission" date="2016-10" db="EMBL/GenBank/DDBJ databases">
        <authorList>
            <person name="Varghese N."/>
            <person name="Submissions S."/>
        </authorList>
    </citation>
    <scope>NUCLEOTIDE SEQUENCE [LARGE SCALE GENOMIC DNA]</scope>
    <source>
        <strain evidence="3">ATCC 29999</strain>
    </source>
</reference>
<dbReference type="RefSeq" id="WP_049584413.1">
    <property type="nucleotide sequence ID" value="NZ_CAWQXX010000019.1"/>
</dbReference>
<sequence length="492" mass="52706">MQIKSNGLVKWVVPIFVIAGLAVGIKSCRQSNTSVSQAVNNRALAELSPGELRTLGIEGDTPEDTLRTLIGALRSIRIQQEALEKQNAQLLTDNEKWRNGSQSMTDQINQAVAGNREETEKQQQVLKAEQQTLFSRLDQLTRQLGNKSISTNIPLVERDIPLGLGLDDTGQNTTSGGDRLVWISPQDTLPVDSQVAMSGQPETPRFPVSFLEGNALSRQKVEYDGMTKNQRAITDSHTNETVWPVYTLPENTTLVGSQAMTALLGRVPVNDKVTDPYPFKVLIGKDNLTANGIELPDVEGAIVSGTATGDWTLSCVRGNVTSLTFVFADGTVRTVPKSDNRTNGSHHVQDNSSGGIGWLSDNNGIPCISGERKSNASSYLPTLFVLSGGTAAGDVLSQSQLTTQSNGYGGATSSLTGDAGKAVLGQAAAGGFKAVSEWVKARYGQTFDAVYVPPGASVAIHITRQIPIDYETQGRKVKYPFSLGQENSDGLD</sequence>
<feature type="transmembrane region" description="Helical" evidence="1">
    <location>
        <begin position="7"/>
        <end position="25"/>
    </location>
</feature>
<protein>
    <submittedName>
        <fullName evidence="2">Integrating conjugative element protein, PFL_4705 family</fullName>
    </submittedName>
</protein>
<dbReference type="AlphaFoldDB" id="A0A1G5R9X4"/>